<accession>A0AAV1I243</accession>
<organism evidence="1 2">
    <name type="scientific">Coccomyxa viridis</name>
    <dbReference type="NCBI Taxonomy" id="1274662"/>
    <lineage>
        <taxon>Eukaryota</taxon>
        <taxon>Viridiplantae</taxon>
        <taxon>Chlorophyta</taxon>
        <taxon>core chlorophytes</taxon>
        <taxon>Trebouxiophyceae</taxon>
        <taxon>Trebouxiophyceae incertae sedis</taxon>
        <taxon>Coccomyxaceae</taxon>
        <taxon>Coccomyxa</taxon>
    </lineage>
</organism>
<comment type="caution">
    <text evidence="1">The sequence shown here is derived from an EMBL/GenBank/DDBJ whole genome shotgun (WGS) entry which is preliminary data.</text>
</comment>
<dbReference type="AlphaFoldDB" id="A0AAV1I243"/>
<sequence length="749" mass="80210">MGDVSDEEKKVLRLLGDPRSSKKMLIMLKEPQEEGQRQHTDFVALAGTDISTYNVKVPVKTPSHNIEYVITHLPQPLEYGIEPGKSGSPIFGIFTIDGNAQFAMRARLMTADLQESVPLPSMFGDDDTKYYWDEAADKMRGVRPSDAWGSTTNPAVRDRIFILEQDLLAVMDDKAAVKLLLSYLGALFEASDKYLKTDNDTDIFFRILERHRFPHIERQTKKRLWNIAHSQLELIVQILARHIEGSSHITEPDRTALHSTLSTLSSFVTSVSSQAWSPAPLPNPGLAGPAQRLRSSVGEAMRSLGAYIGRRNPGSGSGPNDQDSPSTEQLPVYQPAGPGIDDVIRTGEAGTGTATGDQSEAGREPAPVIAIGDQSATYKPATLHIDDNDGEAGTYTAIGDQNEAGREPAPIPPVIASGDQSATDNGSTPVYKPAYKPATSHIDDIFRTGEAGTGTATSDQNEAGREPAPIPPVIASGDQSATDEPATLHIDDNAGEAGSYTATGDQNEAGREPAPIPPVIATGHQEVPTNGSTPVYKPAYKPATLHIDDILRTGEAGTGTAEAGSEPAAIPLVIGTSGQTPASPDVHTPPEKDMKADKPVEALLQDGETTRPSPEQPSALESKPLLPLPLSPGEGNSGFFSGKDFPADTRVPDPLQWKPLPSLPSTPPPRALNSEDMQASDTESQTTDKKPEAKSFLESIRSRLSPKRQSKAQSKPEQPISKPPKGRGFSLFRRSKKSGGSRSPRRSCV</sequence>
<proteinExistence type="predicted"/>
<evidence type="ECO:0000313" key="1">
    <source>
        <dbReference type="EMBL" id="CAK0778040.1"/>
    </source>
</evidence>
<protein>
    <submittedName>
        <fullName evidence="1">Uncharacterized protein</fullName>
    </submittedName>
</protein>
<gene>
    <name evidence="1" type="ORF">CVIRNUC_004558</name>
</gene>
<keyword evidence="2" id="KW-1185">Reference proteome</keyword>
<reference evidence="1 2" key="1">
    <citation type="submission" date="2023-10" db="EMBL/GenBank/DDBJ databases">
        <authorList>
            <person name="Maclean D."/>
            <person name="Macfadyen A."/>
        </authorList>
    </citation>
    <scope>NUCLEOTIDE SEQUENCE [LARGE SCALE GENOMIC DNA]</scope>
</reference>
<evidence type="ECO:0000313" key="2">
    <source>
        <dbReference type="Proteomes" id="UP001314263"/>
    </source>
</evidence>
<dbReference type="Proteomes" id="UP001314263">
    <property type="component" value="Unassembled WGS sequence"/>
</dbReference>
<dbReference type="EMBL" id="CAUYUE010000005">
    <property type="protein sequence ID" value="CAK0778040.1"/>
    <property type="molecule type" value="Genomic_DNA"/>
</dbReference>
<name>A0AAV1I243_9CHLO</name>